<feature type="domain" description="Cleaved adhesin" evidence="3">
    <location>
        <begin position="27"/>
        <end position="189"/>
    </location>
</feature>
<evidence type="ECO:0000313" key="6">
    <source>
        <dbReference type="Proteomes" id="UP000275348"/>
    </source>
</evidence>
<dbReference type="EMBL" id="RDOJ01000003">
    <property type="protein sequence ID" value="RLZ11977.1"/>
    <property type="molecule type" value="Genomic_DNA"/>
</dbReference>
<feature type="signal peptide" evidence="2">
    <location>
        <begin position="1"/>
        <end position="18"/>
    </location>
</feature>
<dbReference type="Gene3D" id="2.60.120.200">
    <property type="match status" value="1"/>
</dbReference>
<evidence type="ECO:0000259" key="3">
    <source>
        <dbReference type="Pfam" id="PF07675"/>
    </source>
</evidence>
<sequence length="277" mass="30102">MKKFLFSLFALAAFSANAQTVIYSEDFNSATVDNPPAGWVFQDMDGDGYNFGDMYFVPNSAGEPSTPVSLISRSWQVSPLTPNNTATSPLIDLTNASGAITLEWKVTAANNVSWNSENYSVYVHTVEDVYEAVFEEPVFTETYTGAGGFPGVQTKTVDISSFAGQSVFVTFRHHDVTDMDYLSLDDVTVKAEVLGVADMNAAKVSVYPNPVKDEFKLNLSAAYNSAKTEVTVTDLTGKKVKTFAAGESYNVSDLGKGVYILTITDGVNKFTQKLIKK</sequence>
<feature type="chain" id="PRO_5018043463" evidence="2">
    <location>
        <begin position="19"/>
        <end position="277"/>
    </location>
</feature>
<evidence type="ECO:0000313" key="5">
    <source>
        <dbReference type="EMBL" id="RLZ11977.1"/>
    </source>
</evidence>
<dbReference type="OrthoDB" id="951108at2"/>
<dbReference type="Pfam" id="PF07675">
    <property type="entry name" value="Cleaved_Adhesin"/>
    <property type="match status" value="1"/>
</dbReference>
<dbReference type="NCBIfam" id="TIGR04183">
    <property type="entry name" value="Por_Secre_tail"/>
    <property type="match status" value="1"/>
</dbReference>
<dbReference type="Proteomes" id="UP000275348">
    <property type="component" value="Unassembled WGS sequence"/>
</dbReference>
<evidence type="ECO:0000256" key="2">
    <source>
        <dbReference type="SAM" id="SignalP"/>
    </source>
</evidence>
<dbReference type="AlphaFoldDB" id="A0A3L9MG53"/>
<keyword evidence="1 2" id="KW-0732">Signal</keyword>
<proteinExistence type="predicted"/>
<dbReference type="NCBIfam" id="NF038128">
    <property type="entry name" value="choice_anch_J"/>
    <property type="match status" value="1"/>
</dbReference>
<feature type="domain" description="Secretion system C-terminal sorting" evidence="4">
    <location>
        <begin position="206"/>
        <end position="275"/>
    </location>
</feature>
<name>A0A3L9MG53_9FLAO</name>
<protein>
    <submittedName>
        <fullName evidence="5">T9SS C-terminal target domain-containing protein</fullName>
    </submittedName>
</protein>
<reference evidence="5 6" key="1">
    <citation type="submission" date="2018-10" db="EMBL/GenBank/DDBJ databases">
        <authorList>
            <person name="Chen X."/>
        </authorList>
    </citation>
    <scope>NUCLEOTIDE SEQUENCE [LARGE SCALE GENOMIC DNA]</scope>
    <source>
        <strain evidence="5 6">YIM 102668</strain>
    </source>
</reference>
<dbReference type="InterPro" id="IPR011628">
    <property type="entry name" value="Cleaved_adhesin"/>
</dbReference>
<evidence type="ECO:0000259" key="4">
    <source>
        <dbReference type="Pfam" id="PF18962"/>
    </source>
</evidence>
<dbReference type="Pfam" id="PF18962">
    <property type="entry name" value="Por_Secre_tail"/>
    <property type="match status" value="1"/>
</dbReference>
<evidence type="ECO:0000256" key="1">
    <source>
        <dbReference type="ARBA" id="ARBA00022729"/>
    </source>
</evidence>
<keyword evidence="6" id="KW-1185">Reference proteome</keyword>
<gene>
    <name evidence="5" type="ORF">EAH69_03425</name>
</gene>
<organism evidence="5 6">
    <name type="scientific">Faecalibacter macacae</name>
    <dbReference type="NCBI Taxonomy" id="1859289"/>
    <lineage>
        <taxon>Bacteria</taxon>
        <taxon>Pseudomonadati</taxon>
        <taxon>Bacteroidota</taxon>
        <taxon>Flavobacteriia</taxon>
        <taxon>Flavobacteriales</taxon>
        <taxon>Weeksellaceae</taxon>
        <taxon>Faecalibacter</taxon>
    </lineage>
</organism>
<dbReference type="RefSeq" id="WP_121933786.1">
    <property type="nucleotide sequence ID" value="NZ_RDOJ01000003.1"/>
</dbReference>
<accession>A0A3L9MG53</accession>
<comment type="caution">
    <text evidence="5">The sequence shown here is derived from an EMBL/GenBank/DDBJ whole genome shotgun (WGS) entry which is preliminary data.</text>
</comment>
<dbReference type="InterPro" id="IPR026444">
    <property type="entry name" value="Secre_tail"/>
</dbReference>